<evidence type="ECO:0000313" key="2">
    <source>
        <dbReference type="EMBL" id="GFY06192.1"/>
    </source>
</evidence>
<evidence type="ECO:0000256" key="1">
    <source>
        <dbReference type="SAM" id="Phobius"/>
    </source>
</evidence>
<organism evidence="2 3">
    <name type="scientific">Trichonephila clavipes</name>
    <name type="common">Golden silk orbweaver</name>
    <name type="synonym">Nephila clavipes</name>
    <dbReference type="NCBI Taxonomy" id="2585209"/>
    <lineage>
        <taxon>Eukaryota</taxon>
        <taxon>Metazoa</taxon>
        <taxon>Ecdysozoa</taxon>
        <taxon>Arthropoda</taxon>
        <taxon>Chelicerata</taxon>
        <taxon>Arachnida</taxon>
        <taxon>Araneae</taxon>
        <taxon>Araneomorphae</taxon>
        <taxon>Entelegynae</taxon>
        <taxon>Araneoidea</taxon>
        <taxon>Nephilidae</taxon>
        <taxon>Trichonephila</taxon>
    </lineage>
</organism>
<gene>
    <name evidence="2" type="ORF">TNCV_3108711</name>
</gene>
<name>A0A8X6SBC7_TRICX</name>
<keyword evidence="1" id="KW-1133">Transmembrane helix</keyword>
<accession>A0A8X6SBC7</accession>
<dbReference type="Proteomes" id="UP000887159">
    <property type="component" value="Unassembled WGS sequence"/>
</dbReference>
<dbReference type="EMBL" id="BMAU01021257">
    <property type="protein sequence ID" value="GFY06192.1"/>
    <property type="molecule type" value="Genomic_DNA"/>
</dbReference>
<comment type="caution">
    <text evidence="2">The sequence shown here is derived from an EMBL/GenBank/DDBJ whole genome shotgun (WGS) entry which is preliminary data.</text>
</comment>
<keyword evidence="1" id="KW-0812">Transmembrane</keyword>
<keyword evidence="1" id="KW-0472">Membrane</keyword>
<sequence>MAGVHLAPCHDEFRGPRSDYVRQRMENSQELSKLFNETVEYDTEMNPQYKRYFASNIAGSLATVFTALVAIARNLAVILASFWNEALKVQTGMLHAIIGH</sequence>
<protein>
    <submittedName>
        <fullName evidence="2">Uncharacterized protein</fullName>
    </submittedName>
</protein>
<keyword evidence="3" id="KW-1185">Reference proteome</keyword>
<proteinExistence type="predicted"/>
<dbReference type="AlphaFoldDB" id="A0A8X6SBC7"/>
<feature type="transmembrane region" description="Helical" evidence="1">
    <location>
        <begin position="57"/>
        <end position="83"/>
    </location>
</feature>
<reference evidence="2" key="1">
    <citation type="submission" date="2020-08" db="EMBL/GenBank/DDBJ databases">
        <title>Multicomponent nature underlies the extraordinary mechanical properties of spider dragline silk.</title>
        <authorList>
            <person name="Kono N."/>
            <person name="Nakamura H."/>
            <person name="Mori M."/>
            <person name="Yoshida Y."/>
            <person name="Ohtoshi R."/>
            <person name="Malay A.D."/>
            <person name="Moran D.A.P."/>
            <person name="Tomita M."/>
            <person name="Numata K."/>
            <person name="Arakawa K."/>
        </authorList>
    </citation>
    <scope>NUCLEOTIDE SEQUENCE</scope>
</reference>
<evidence type="ECO:0000313" key="3">
    <source>
        <dbReference type="Proteomes" id="UP000887159"/>
    </source>
</evidence>